<dbReference type="InterPro" id="IPR038180">
    <property type="entry name" value="FlgT_N_sf"/>
</dbReference>
<dbReference type="InterPro" id="IPR032370">
    <property type="entry name" value="FlgT_N"/>
</dbReference>
<feature type="domain" description="Flagellar assembly protein T N-terminal" evidence="4">
    <location>
        <begin position="32"/>
        <end position="116"/>
    </location>
</feature>
<dbReference type="Gene3D" id="3.40.50.10610">
    <property type="entry name" value="ABC-type transport auxiliary lipoprotein component"/>
    <property type="match status" value="1"/>
</dbReference>
<keyword evidence="5" id="KW-0966">Cell projection</keyword>
<protein>
    <submittedName>
        <fullName evidence="5">Flagella assembly protein FlgT</fullName>
    </submittedName>
</protein>
<dbReference type="InterPro" id="IPR032388">
    <property type="entry name" value="FlgT_C"/>
</dbReference>
<evidence type="ECO:0000313" key="5">
    <source>
        <dbReference type="EMBL" id="QSP94942.1"/>
    </source>
</evidence>
<feature type="domain" description="Flagellar assembly protein T C-terminal" evidence="2">
    <location>
        <begin position="330"/>
        <end position="404"/>
    </location>
</feature>
<evidence type="ECO:0000259" key="2">
    <source>
        <dbReference type="Pfam" id="PF16538"/>
    </source>
</evidence>
<evidence type="ECO:0000259" key="3">
    <source>
        <dbReference type="Pfam" id="PF16539"/>
    </source>
</evidence>
<keyword evidence="5" id="KW-0969">Cilium</keyword>
<keyword evidence="6" id="KW-1185">Reference proteome</keyword>
<feature type="signal peptide" evidence="1">
    <location>
        <begin position="1"/>
        <end position="29"/>
    </location>
</feature>
<dbReference type="InterPro" id="IPR038165">
    <property type="entry name" value="FlgT_C_sf"/>
</dbReference>
<evidence type="ECO:0000256" key="1">
    <source>
        <dbReference type="SAM" id="SignalP"/>
    </source>
</evidence>
<organism evidence="5 6">
    <name type="scientific">Marinobacter salinisoli</name>
    <dbReference type="NCBI Taxonomy" id="2769486"/>
    <lineage>
        <taxon>Bacteria</taxon>
        <taxon>Pseudomonadati</taxon>
        <taxon>Pseudomonadota</taxon>
        <taxon>Gammaproteobacteria</taxon>
        <taxon>Pseudomonadales</taxon>
        <taxon>Marinobacteraceae</taxon>
        <taxon>Marinobacter</taxon>
    </lineage>
</organism>
<reference evidence="5 6" key="1">
    <citation type="submission" date="2021-03" db="EMBL/GenBank/DDBJ databases">
        <title>Genome sequencing of Marinobacter sp. LPB0319.</title>
        <authorList>
            <person name="Kim J."/>
        </authorList>
    </citation>
    <scope>NUCLEOTIDE SEQUENCE [LARGE SCALE GENOMIC DNA]</scope>
    <source>
        <strain evidence="5 6">LPB0319</strain>
    </source>
</reference>
<keyword evidence="1" id="KW-0732">Signal</keyword>
<evidence type="ECO:0000259" key="4">
    <source>
        <dbReference type="Pfam" id="PF16548"/>
    </source>
</evidence>
<dbReference type="Pfam" id="PF16538">
    <property type="entry name" value="FlgT_C"/>
    <property type="match status" value="1"/>
</dbReference>
<dbReference type="Proteomes" id="UP000663555">
    <property type="component" value="Chromosome"/>
</dbReference>
<dbReference type="EMBL" id="CP071247">
    <property type="protein sequence ID" value="QSP94942.1"/>
    <property type="molecule type" value="Genomic_DNA"/>
</dbReference>
<keyword evidence="5" id="KW-0282">Flagellum</keyword>
<gene>
    <name evidence="5" type="ORF">LPB19_00500</name>
</gene>
<sequence length="406" mass="43363">MACSRLSVAPLARCFGLLALLVLSVPASGVELEGVGHATIHHGDVETARAQARQSALRDLALQYEAQVSTRDTLENGVLTESRMQVAANARAHNARIVDEVRRGNLMRVVVRADMSRGNSCAAGDAAGLKKRVAVTGFPLLFPEQARLGQLQDAGEMLPQQLQANLRNGNRVQVFNASATSMFGDLANAPTEPRGDNRLNNVLEVARELGVQFVVTGVIRDIGVADPAAWGTSVLNRMQRTLGAADQSRRFVVDLMVFDGFSGSPVYQEQFQASADWDVAAGAADGFASAGFQQSSFGQAVSQVLSDMTGAVIAAVACQPFMTRIVRVDGNRVTLDSGATAGLRPGDELHIYRSTRYFDAPGSTPELRDAGVSVTLNNVHPDFSNGRMMTPGGQVNIQRDDIAIVW</sequence>
<dbReference type="Gene3D" id="3.30.1660.40">
    <property type="entry name" value="FlgT, N-terminal domain"/>
    <property type="match status" value="1"/>
</dbReference>
<feature type="domain" description="Flagellar assembly protein T middle" evidence="3">
    <location>
        <begin position="124"/>
        <end position="281"/>
    </location>
</feature>
<name>A0ABX7MRG7_9GAMM</name>
<accession>A0ABX7MRG7</accession>
<dbReference type="RefSeq" id="WP_206644149.1">
    <property type="nucleotide sequence ID" value="NZ_CP071247.1"/>
</dbReference>
<evidence type="ECO:0000313" key="6">
    <source>
        <dbReference type="Proteomes" id="UP000663555"/>
    </source>
</evidence>
<dbReference type="Pfam" id="PF16539">
    <property type="entry name" value="FlgT_M"/>
    <property type="match status" value="1"/>
</dbReference>
<feature type="chain" id="PRO_5047427494" evidence="1">
    <location>
        <begin position="30"/>
        <end position="406"/>
    </location>
</feature>
<proteinExistence type="predicted"/>
<dbReference type="Gene3D" id="2.40.10.410">
    <property type="entry name" value="FlgT, C-terminal domain"/>
    <property type="match status" value="1"/>
</dbReference>
<dbReference type="Pfam" id="PF16548">
    <property type="entry name" value="FlgT_N"/>
    <property type="match status" value="1"/>
</dbReference>
<dbReference type="InterPro" id="IPR032386">
    <property type="entry name" value="FlgT_M"/>
</dbReference>